<dbReference type="EMBL" id="VCAZ01000006">
    <property type="protein sequence ID" value="TSK22743.1"/>
    <property type="molecule type" value="Genomic_DNA"/>
</dbReference>
<dbReference type="OrthoDB" id="10485188at2759"/>
<comment type="caution">
    <text evidence="1">The sequence shown here is derived from an EMBL/GenBank/DDBJ whole genome shotgun (WGS) entry which is preliminary data.</text>
</comment>
<evidence type="ECO:0000313" key="2">
    <source>
        <dbReference type="Proteomes" id="UP000319801"/>
    </source>
</evidence>
<sequence length="299" mass="33523">MTVLQSGHNFVHKALEQHEAMVCQICEHEEVVQCLLKAPRTGNPKLFTYENRSSRRPDYLNLISFQPPYLYSLSIKHPKILHRGQGEANQTWQPTETRLRVALGSIQAMKHHNLLFDRATSTPKLHGTLGFRHMIPKTFPRLQLKTSFIKLAYESSHVLQSLSATRFASSGGPAKQSIFLSALTDEERAPGALFVGDELECHCPPPDWPNVAIWSTVLCNERVSVSHPLRKQAGGKLTQPQEAQAAATISAISLPAETFCPYKRICGSRQRETERTHGLATERCSKYCPADECGIRQKN</sequence>
<name>A0A556TN02_BAGYA</name>
<reference evidence="1 2" key="1">
    <citation type="journal article" date="2019" name="Genome Biol. Evol.">
        <title>Whole-Genome Sequencing of the Giant Devil Catfish, Bagarius yarrelli.</title>
        <authorList>
            <person name="Jiang W."/>
            <person name="Lv Y."/>
            <person name="Cheng L."/>
            <person name="Yang K."/>
            <person name="Chao B."/>
            <person name="Wang X."/>
            <person name="Li Y."/>
            <person name="Pan X."/>
            <person name="You X."/>
            <person name="Zhang Y."/>
            <person name="Yang J."/>
            <person name="Li J."/>
            <person name="Zhang X."/>
            <person name="Liu S."/>
            <person name="Sun C."/>
            <person name="Yang J."/>
            <person name="Shi Q."/>
        </authorList>
    </citation>
    <scope>NUCLEOTIDE SEQUENCE [LARGE SCALE GENOMIC DNA]</scope>
    <source>
        <strain evidence="1">JWS20170419001</strain>
        <tissue evidence="1">Muscle</tissue>
    </source>
</reference>
<evidence type="ECO:0000313" key="1">
    <source>
        <dbReference type="EMBL" id="TSK22743.1"/>
    </source>
</evidence>
<dbReference type="Proteomes" id="UP000319801">
    <property type="component" value="Unassembled WGS sequence"/>
</dbReference>
<protein>
    <submittedName>
        <fullName evidence="1">Uncharacterized protein</fullName>
    </submittedName>
</protein>
<organism evidence="1 2">
    <name type="scientific">Bagarius yarrelli</name>
    <name type="common">Goonch</name>
    <name type="synonym">Bagrus yarrelli</name>
    <dbReference type="NCBI Taxonomy" id="175774"/>
    <lineage>
        <taxon>Eukaryota</taxon>
        <taxon>Metazoa</taxon>
        <taxon>Chordata</taxon>
        <taxon>Craniata</taxon>
        <taxon>Vertebrata</taxon>
        <taxon>Euteleostomi</taxon>
        <taxon>Actinopterygii</taxon>
        <taxon>Neopterygii</taxon>
        <taxon>Teleostei</taxon>
        <taxon>Ostariophysi</taxon>
        <taxon>Siluriformes</taxon>
        <taxon>Sisoridae</taxon>
        <taxon>Sisorinae</taxon>
        <taxon>Bagarius</taxon>
    </lineage>
</organism>
<accession>A0A556TN02</accession>
<proteinExistence type="predicted"/>
<dbReference type="AlphaFoldDB" id="A0A556TN02"/>
<gene>
    <name evidence="1" type="ORF">Baya_2101</name>
</gene>
<keyword evidence="2" id="KW-1185">Reference proteome</keyword>